<evidence type="ECO:0000256" key="5">
    <source>
        <dbReference type="ARBA" id="ARBA00023244"/>
    </source>
</evidence>
<dbReference type="GO" id="GO:0004325">
    <property type="term" value="F:ferrochelatase activity"/>
    <property type="evidence" value="ECO:0007669"/>
    <property type="project" value="InterPro"/>
</dbReference>
<gene>
    <name evidence="7" type="ordered locus">PSMK_11190</name>
</gene>
<dbReference type="STRING" id="1142394.PSMK_11190"/>
<reference evidence="7 8" key="1">
    <citation type="submission" date="2012-02" db="EMBL/GenBank/DDBJ databases">
        <title>Complete genome sequence of Phycisphaera mikurensis NBRC 102666.</title>
        <authorList>
            <person name="Ankai A."/>
            <person name="Hosoyama A."/>
            <person name="Terui Y."/>
            <person name="Sekine M."/>
            <person name="Fukai R."/>
            <person name="Kato Y."/>
            <person name="Nakamura S."/>
            <person name="Yamada-Narita S."/>
            <person name="Kawakoshi A."/>
            <person name="Fukunaga Y."/>
            <person name="Yamazaki S."/>
            <person name="Fujita N."/>
        </authorList>
    </citation>
    <scope>NUCLEOTIDE SEQUENCE [LARGE SCALE GENOMIC DNA]</scope>
    <source>
        <strain evidence="8">NBRC 102666 / KCTC 22515 / FYK2301M01</strain>
    </source>
</reference>
<dbReference type="NCBIfam" id="TIGR01470">
    <property type="entry name" value="cysG_Nterm"/>
    <property type="match status" value="1"/>
</dbReference>
<dbReference type="EC" id="1.3.1.76" evidence="2"/>
<evidence type="ECO:0000256" key="2">
    <source>
        <dbReference type="ARBA" id="ARBA00012400"/>
    </source>
</evidence>
<dbReference type="PANTHER" id="PTHR35330:SF1">
    <property type="entry name" value="SIROHEME BIOSYNTHESIS PROTEIN MET8"/>
    <property type="match status" value="1"/>
</dbReference>
<evidence type="ECO:0000256" key="4">
    <source>
        <dbReference type="ARBA" id="ARBA00023027"/>
    </source>
</evidence>
<evidence type="ECO:0000256" key="3">
    <source>
        <dbReference type="ARBA" id="ARBA00023002"/>
    </source>
</evidence>
<evidence type="ECO:0000256" key="1">
    <source>
        <dbReference type="ARBA" id="ARBA00005010"/>
    </source>
</evidence>
<dbReference type="HOGENOM" id="CLU_1203925_0_0_0"/>
<organism evidence="7 8">
    <name type="scientific">Phycisphaera mikurensis (strain NBRC 102666 / KCTC 22515 / FYK2301M01)</name>
    <dbReference type="NCBI Taxonomy" id="1142394"/>
    <lineage>
        <taxon>Bacteria</taxon>
        <taxon>Pseudomonadati</taxon>
        <taxon>Planctomycetota</taxon>
        <taxon>Phycisphaerae</taxon>
        <taxon>Phycisphaerales</taxon>
        <taxon>Phycisphaeraceae</taxon>
        <taxon>Phycisphaera</taxon>
    </lineage>
</organism>
<proteinExistence type="predicted"/>
<dbReference type="AlphaFoldDB" id="I0IDE0"/>
<dbReference type="KEGG" id="phm:PSMK_11190"/>
<dbReference type="RefSeq" id="WP_014436497.1">
    <property type="nucleotide sequence ID" value="NC_017080.1"/>
</dbReference>
<keyword evidence="8" id="KW-1185">Reference proteome</keyword>
<dbReference type="SUPFAM" id="SSF75615">
    <property type="entry name" value="Siroheme synthase middle domains-like"/>
    <property type="match status" value="1"/>
</dbReference>
<dbReference type="eggNOG" id="COG1648">
    <property type="taxonomic scope" value="Bacteria"/>
</dbReference>
<dbReference type="InterPro" id="IPR028161">
    <property type="entry name" value="Met8-like"/>
</dbReference>
<dbReference type="PANTHER" id="PTHR35330">
    <property type="entry name" value="SIROHEME BIOSYNTHESIS PROTEIN MET8"/>
    <property type="match status" value="1"/>
</dbReference>
<dbReference type="UniPathway" id="UPA00262">
    <property type="reaction ID" value="UER00222"/>
</dbReference>
<comment type="pathway">
    <text evidence="1">Porphyrin-containing compound metabolism; siroheme biosynthesis; sirohydrochlorin from precorrin-2: step 1/1.</text>
</comment>
<keyword evidence="3 7" id="KW-0560">Oxidoreductase</keyword>
<evidence type="ECO:0000313" key="8">
    <source>
        <dbReference type="Proteomes" id="UP000007881"/>
    </source>
</evidence>
<dbReference type="EMBL" id="AP012338">
    <property type="protein sequence ID" value="BAM03278.1"/>
    <property type="molecule type" value="Genomic_DNA"/>
</dbReference>
<accession>I0IDE0</accession>
<comment type="catalytic activity">
    <reaction evidence="6">
        <text>precorrin-2 + NAD(+) = sirohydrochlorin + NADH + 2 H(+)</text>
        <dbReference type="Rhea" id="RHEA:15613"/>
        <dbReference type="ChEBI" id="CHEBI:15378"/>
        <dbReference type="ChEBI" id="CHEBI:57540"/>
        <dbReference type="ChEBI" id="CHEBI:57945"/>
        <dbReference type="ChEBI" id="CHEBI:58351"/>
        <dbReference type="ChEBI" id="CHEBI:58827"/>
        <dbReference type="EC" id="1.3.1.76"/>
    </reaction>
</comment>
<dbReference type="Gene3D" id="3.40.50.720">
    <property type="entry name" value="NAD(P)-binding Rossmann-like Domain"/>
    <property type="match status" value="1"/>
</dbReference>
<sequence length="230" mass="22839">MSGLPMMLSLAGVPVLVVGGGAVGTRRAGRMAAAGAAVRVVDPSAGGLPGAAGVELVPRGFEAADLDGVRIVVVATADAAVNEAVAAAVATRPEPRPWLNRADEAAAGDLGFMAANAVGPMTVAVDSGGASAGEARKLAGELAASVDPDRGELLGAVARVRPLVRGLVEDPAKRRELLAAMTSPEALARLKEEGPAALDAWLGGLVGRARTPRRLAVGVKPAASDAERAG</sequence>
<dbReference type="Proteomes" id="UP000007881">
    <property type="component" value="Chromosome"/>
</dbReference>
<keyword evidence="4" id="KW-0520">NAD</keyword>
<evidence type="ECO:0000256" key="6">
    <source>
        <dbReference type="ARBA" id="ARBA00047561"/>
    </source>
</evidence>
<protein>
    <recommendedName>
        <fullName evidence="2">precorrin-2 dehydrogenase</fullName>
        <ecNumber evidence="2">1.3.1.76</ecNumber>
    </recommendedName>
</protein>
<dbReference type="InterPro" id="IPR036291">
    <property type="entry name" value="NAD(P)-bd_dom_sf"/>
</dbReference>
<name>I0IDE0_PHYMF</name>
<evidence type="ECO:0000313" key="7">
    <source>
        <dbReference type="EMBL" id="BAM03278.1"/>
    </source>
</evidence>
<dbReference type="InterPro" id="IPR006367">
    <property type="entry name" value="Sirohaem_synthase_N"/>
</dbReference>
<dbReference type="GO" id="GO:0019354">
    <property type="term" value="P:siroheme biosynthetic process"/>
    <property type="evidence" value="ECO:0007669"/>
    <property type="project" value="UniProtKB-UniPathway"/>
</dbReference>
<keyword evidence="5" id="KW-0627">Porphyrin biosynthesis</keyword>
<dbReference type="Pfam" id="PF13241">
    <property type="entry name" value="NAD_binding_7"/>
    <property type="match status" value="1"/>
</dbReference>
<dbReference type="SUPFAM" id="SSF51735">
    <property type="entry name" value="NAD(P)-binding Rossmann-fold domains"/>
    <property type="match status" value="1"/>
</dbReference>
<dbReference type="GO" id="GO:0043115">
    <property type="term" value="F:precorrin-2 dehydrogenase activity"/>
    <property type="evidence" value="ECO:0007669"/>
    <property type="project" value="UniProtKB-EC"/>
</dbReference>